<protein>
    <submittedName>
        <fullName evidence="4">Methyltransferase</fullName>
    </submittedName>
</protein>
<keyword evidence="3" id="KW-0949">S-adenosyl-L-methionine</keyword>
<keyword evidence="2 4" id="KW-0808">Transferase</keyword>
<dbReference type="CDD" id="cd02440">
    <property type="entry name" value="AdoMet_MTases"/>
    <property type="match status" value="1"/>
</dbReference>
<evidence type="ECO:0000313" key="5">
    <source>
        <dbReference type="Proteomes" id="UP000249873"/>
    </source>
</evidence>
<dbReference type="GO" id="GO:0032259">
    <property type="term" value="P:methylation"/>
    <property type="evidence" value="ECO:0007669"/>
    <property type="project" value="UniProtKB-KW"/>
</dbReference>
<dbReference type="Proteomes" id="UP000249873">
    <property type="component" value="Chromosome"/>
</dbReference>
<accession>A0A2Z4GB48</accession>
<reference evidence="4 5" key="1">
    <citation type="submission" date="2018-05" db="EMBL/GenBank/DDBJ databases">
        <title>Complete genome sequence of Arcticibacterium luteifluviistationis SM1504T, a cytophagaceae bacterium isolated from Arctic surface seawater.</title>
        <authorList>
            <person name="Li Y."/>
            <person name="Qin Q.-L."/>
        </authorList>
    </citation>
    <scope>NUCLEOTIDE SEQUENCE [LARGE SCALE GENOMIC DNA]</scope>
    <source>
        <strain evidence="4 5">SM1504</strain>
    </source>
</reference>
<organism evidence="4 5">
    <name type="scientific">Arcticibacterium luteifluviistationis</name>
    <dbReference type="NCBI Taxonomy" id="1784714"/>
    <lineage>
        <taxon>Bacteria</taxon>
        <taxon>Pseudomonadati</taxon>
        <taxon>Bacteroidota</taxon>
        <taxon>Cytophagia</taxon>
        <taxon>Cytophagales</taxon>
        <taxon>Leadbetterellaceae</taxon>
        <taxon>Arcticibacterium</taxon>
    </lineage>
</organism>
<dbReference type="Pfam" id="PF01596">
    <property type="entry name" value="Methyltransf_3"/>
    <property type="match status" value="1"/>
</dbReference>
<dbReference type="OrthoDB" id="9799672at2"/>
<evidence type="ECO:0000256" key="1">
    <source>
        <dbReference type="ARBA" id="ARBA00022603"/>
    </source>
</evidence>
<dbReference type="GO" id="GO:0008757">
    <property type="term" value="F:S-adenosylmethionine-dependent methyltransferase activity"/>
    <property type="evidence" value="ECO:0007669"/>
    <property type="project" value="TreeGrafter"/>
</dbReference>
<dbReference type="InterPro" id="IPR050362">
    <property type="entry name" value="Cation-dep_OMT"/>
</dbReference>
<evidence type="ECO:0000256" key="3">
    <source>
        <dbReference type="ARBA" id="ARBA00022691"/>
    </source>
</evidence>
<keyword evidence="5" id="KW-1185">Reference proteome</keyword>
<evidence type="ECO:0000313" key="4">
    <source>
        <dbReference type="EMBL" id="AWV98351.1"/>
    </source>
</evidence>
<dbReference type="GO" id="GO:0008171">
    <property type="term" value="F:O-methyltransferase activity"/>
    <property type="evidence" value="ECO:0007669"/>
    <property type="project" value="InterPro"/>
</dbReference>
<dbReference type="SUPFAM" id="SSF53335">
    <property type="entry name" value="S-adenosyl-L-methionine-dependent methyltransferases"/>
    <property type="match status" value="1"/>
</dbReference>
<dbReference type="AlphaFoldDB" id="A0A2Z4GB48"/>
<gene>
    <name evidence="4" type="ORF">DJ013_09270</name>
</gene>
<evidence type="ECO:0000256" key="2">
    <source>
        <dbReference type="ARBA" id="ARBA00022679"/>
    </source>
</evidence>
<proteinExistence type="predicted"/>
<dbReference type="InterPro" id="IPR002935">
    <property type="entry name" value="SAM_O-MeTrfase"/>
</dbReference>
<dbReference type="PROSITE" id="PS51682">
    <property type="entry name" value="SAM_OMT_I"/>
    <property type="match status" value="1"/>
</dbReference>
<dbReference type="PANTHER" id="PTHR10509:SF14">
    <property type="entry name" value="CAFFEOYL-COA O-METHYLTRANSFERASE 3-RELATED"/>
    <property type="match status" value="1"/>
</dbReference>
<dbReference type="RefSeq" id="WP_111371537.1">
    <property type="nucleotide sequence ID" value="NZ_CP029480.1"/>
</dbReference>
<dbReference type="EMBL" id="CP029480">
    <property type="protein sequence ID" value="AWV98351.1"/>
    <property type="molecule type" value="Genomic_DNA"/>
</dbReference>
<name>A0A2Z4GB48_9BACT</name>
<dbReference type="Gene3D" id="3.40.50.150">
    <property type="entry name" value="Vaccinia Virus protein VP39"/>
    <property type="match status" value="1"/>
</dbReference>
<dbReference type="KEGG" id="als:DJ013_09270"/>
<sequence>MLIINSEAEAYCTSICDPEPPILKEIRRDTNANVLQPRMLSGHFQGRLLSVLSHLVCPKRVLEIGTYTGYSAICLAEGLAEGGKVISIDVNEELEEKTNNNILKSGFQDRIEHIVGDALELIPTLEGGFDLVFIDANKRNYEHYFDLVIDKVNPNGLIISDNVLWDGKVFDKNSRDLTTKALRKYNLKLKEDKRIQKVLLPLRDGLMVARKIS</sequence>
<keyword evidence="1 4" id="KW-0489">Methyltransferase</keyword>
<dbReference type="InterPro" id="IPR029063">
    <property type="entry name" value="SAM-dependent_MTases_sf"/>
</dbReference>
<dbReference type="PANTHER" id="PTHR10509">
    <property type="entry name" value="O-METHYLTRANSFERASE-RELATED"/>
    <property type="match status" value="1"/>
</dbReference>